<dbReference type="AlphaFoldDB" id="A0A5J4R345"/>
<dbReference type="EMBL" id="SNRY01002002">
    <property type="protein sequence ID" value="KAA6327381.1"/>
    <property type="molecule type" value="Genomic_DNA"/>
</dbReference>
<protein>
    <submittedName>
        <fullName evidence="1">Uncharacterized protein</fullName>
    </submittedName>
</protein>
<dbReference type="InterPro" id="IPR036291">
    <property type="entry name" value="NAD(P)-bd_dom_sf"/>
</dbReference>
<dbReference type="Gene3D" id="3.40.50.720">
    <property type="entry name" value="NAD(P)-binding Rossmann-like Domain"/>
    <property type="match status" value="1"/>
</dbReference>
<proteinExistence type="predicted"/>
<evidence type="ECO:0000313" key="1">
    <source>
        <dbReference type="EMBL" id="KAA6327381.1"/>
    </source>
</evidence>
<organism evidence="1">
    <name type="scientific">termite gut metagenome</name>
    <dbReference type="NCBI Taxonomy" id="433724"/>
    <lineage>
        <taxon>unclassified sequences</taxon>
        <taxon>metagenomes</taxon>
        <taxon>organismal metagenomes</taxon>
    </lineage>
</organism>
<accession>A0A5J4R345</accession>
<reference evidence="1" key="1">
    <citation type="submission" date="2019-03" db="EMBL/GenBank/DDBJ databases">
        <title>Single cell metagenomics reveals metabolic interactions within the superorganism composed of flagellate Streblomastix strix and complex community of Bacteroidetes bacteria on its surface.</title>
        <authorList>
            <person name="Treitli S.C."/>
            <person name="Kolisko M."/>
            <person name="Husnik F."/>
            <person name="Keeling P."/>
            <person name="Hampl V."/>
        </authorList>
    </citation>
    <scope>NUCLEOTIDE SEQUENCE</scope>
    <source>
        <strain evidence="1">STM</strain>
    </source>
</reference>
<gene>
    <name evidence="1" type="ORF">EZS27_023630</name>
</gene>
<sequence>MDDDEHLRGYDACFFCSGASSVGISEQDFTRITYDTTLHFASVVLKLNPGLIFCYISGKGTDSTELSKTLRHRVKG</sequence>
<dbReference type="SUPFAM" id="SSF51735">
    <property type="entry name" value="NAD(P)-binding Rossmann-fold domains"/>
    <property type="match status" value="1"/>
</dbReference>
<name>A0A5J4R345_9ZZZZ</name>
<comment type="caution">
    <text evidence="1">The sequence shown here is derived from an EMBL/GenBank/DDBJ whole genome shotgun (WGS) entry which is preliminary data.</text>
</comment>